<sequence>MQQTLVRQSLLDEVSLRLTESPAVVLLGARQVGKTTLAGQVARHLGGATVFDLERASGRAALAATPELTLADAEGLVVIDEVQRMPALFETLRPLCDDPGRKSNFLLLGSAAPDLVRGVSESLAGRIQFVPVPGFSLSEVGQDEQDRLWLRGGFPRAYLAGSDAAAARWMEGFRRTFLERDIPGLGLRVPSAALDRFWAMLSHYHGQTWNAAELGRAMSMSPGTANHYRDLLADTFMLRVLQPWHENLGKRQVKAPKVYFRDSGMLHHFLGVGTLSELRAHPRYGASWEGFALEQTMIRFGEGNAWFWATQRGAELDLMLLRGGRRWGFEYKCADAPSTSKSMHIAVNDLGLAHLWVVYPGRDRYPLGDRITALPLRDMPRLVLDAMPNAEASKP</sequence>
<dbReference type="InterPro" id="IPR041682">
    <property type="entry name" value="AAA_14"/>
</dbReference>
<dbReference type="InterPro" id="IPR027417">
    <property type="entry name" value="P-loop_NTPase"/>
</dbReference>
<evidence type="ECO:0000313" key="3">
    <source>
        <dbReference type="EMBL" id="WIM05140.1"/>
    </source>
</evidence>
<feature type="domain" description="AAA" evidence="1">
    <location>
        <begin position="21"/>
        <end position="140"/>
    </location>
</feature>
<reference evidence="3" key="1">
    <citation type="journal article" date="2023" name="Nat. Microbiol.">
        <title>Enrichment and characterization of a nitric oxide-reducing microbial community in a continuous bioreactor.</title>
        <authorList>
            <person name="Garrido-Amador P."/>
            <person name="Stortenbeker N."/>
            <person name="Wessels H.J.C.T."/>
            <person name="Speth D.R."/>
            <person name="Garcia-Heredia I."/>
            <person name="Kartal B."/>
        </authorList>
    </citation>
    <scope>NUCLEOTIDE SEQUENCE</scope>
    <source>
        <strain evidence="3">MAG1</strain>
    </source>
</reference>
<organism evidence="3">
    <name type="scientific">Candidatus Nitricoxidivorans perseverans</name>
    <dbReference type="NCBI Taxonomy" id="2975601"/>
    <lineage>
        <taxon>Bacteria</taxon>
        <taxon>Pseudomonadati</taxon>
        <taxon>Pseudomonadota</taxon>
        <taxon>Betaproteobacteria</taxon>
        <taxon>Nitrosomonadales</taxon>
        <taxon>Sterolibacteriaceae</taxon>
        <taxon>Candidatus Nitricoxidivorans</taxon>
    </lineage>
</organism>
<proteinExistence type="predicted"/>
<dbReference type="PANTHER" id="PTHR43566:SF2">
    <property type="entry name" value="DUF4143 DOMAIN-CONTAINING PROTEIN"/>
    <property type="match status" value="1"/>
</dbReference>
<dbReference type="PANTHER" id="PTHR43566">
    <property type="entry name" value="CONSERVED PROTEIN"/>
    <property type="match status" value="1"/>
</dbReference>
<dbReference type="SUPFAM" id="SSF52540">
    <property type="entry name" value="P-loop containing nucleoside triphosphate hydrolases"/>
    <property type="match status" value="1"/>
</dbReference>
<evidence type="ECO:0000259" key="2">
    <source>
        <dbReference type="Pfam" id="PF13635"/>
    </source>
</evidence>
<feature type="domain" description="DUF4143" evidence="2">
    <location>
        <begin position="179"/>
        <end position="332"/>
    </location>
</feature>
<dbReference type="AlphaFoldDB" id="A0AA49FKB8"/>
<dbReference type="GO" id="GO:0005524">
    <property type="term" value="F:ATP binding"/>
    <property type="evidence" value="ECO:0007669"/>
    <property type="project" value="UniProtKB-KW"/>
</dbReference>
<dbReference type="InterPro" id="IPR025420">
    <property type="entry name" value="DUF4143"/>
</dbReference>
<keyword evidence="3" id="KW-0067">ATP-binding</keyword>
<dbReference type="EMBL" id="CP107246">
    <property type="protein sequence ID" value="WIM05140.1"/>
    <property type="molecule type" value="Genomic_DNA"/>
</dbReference>
<name>A0AA49FKB8_9PROT</name>
<evidence type="ECO:0000259" key="1">
    <source>
        <dbReference type="Pfam" id="PF13173"/>
    </source>
</evidence>
<dbReference type="Proteomes" id="UP001234916">
    <property type="component" value="Chromosome"/>
</dbReference>
<protein>
    <submittedName>
        <fullName evidence="3">ATP-binding protein</fullName>
    </submittedName>
</protein>
<gene>
    <name evidence="3" type="ORF">OHM77_10595</name>
</gene>
<dbReference type="Gene3D" id="3.40.50.300">
    <property type="entry name" value="P-loop containing nucleotide triphosphate hydrolases"/>
    <property type="match status" value="1"/>
</dbReference>
<dbReference type="KEGG" id="npv:OHM77_10595"/>
<dbReference type="Pfam" id="PF13173">
    <property type="entry name" value="AAA_14"/>
    <property type="match status" value="1"/>
</dbReference>
<dbReference type="Pfam" id="PF13635">
    <property type="entry name" value="DUF4143"/>
    <property type="match status" value="1"/>
</dbReference>
<accession>A0AA49FKB8</accession>
<keyword evidence="3" id="KW-0547">Nucleotide-binding</keyword>